<evidence type="ECO:0000313" key="4">
    <source>
        <dbReference type="Proteomes" id="UP000009168"/>
    </source>
</evidence>
<feature type="transmembrane region" description="Helical" evidence="2">
    <location>
        <begin position="591"/>
        <end position="612"/>
    </location>
</feature>
<feature type="transmembrane region" description="Helical" evidence="2">
    <location>
        <begin position="428"/>
        <end position="446"/>
    </location>
</feature>
<feature type="region of interest" description="Disordered" evidence="1">
    <location>
        <begin position="911"/>
        <end position="930"/>
    </location>
</feature>
<feature type="transmembrane region" description="Helical" evidence="2">
    <location>
        <begin position="568"/>
        <end position="585"/>
    </location>
</feature>
<feature type="compositionally biased region" description="Low complexity" evidence="1">
    <location>
        <begin position="911"/>
        <end position="920"/>
    </location>
</feature>
<dbReference type="InterPro" id="IPR009030">
    <property type="entry name" value="Growth_fac_rcpt_cys_sf"/>
</dbReference>
<dbReference type="SUPFAM" id="SSF57184">
    <property type="entry name" value="Growth factor receptor domain"/>
    <property type="match status" value="1"/>
</dbReference>
<dbReference type="Proteomes" id="UP000009168">
    <property type="component" value="Unassembled WGS sequence"/>
</dbReference>
<keyword evidence="2 3" id="KW-0812">Transmembrane</keyword>
<dbReference type="GeneID" id="7846562"/>
<sequence>MIFLIFQQQFNQYQYLMYILLSLFLLFSKINSLSMKSLQKNQFSPFKQMAYSCRYKQGLNNQTLAICNIIAYEQLEKKQQNSLLVDEKKQEEINAFFNYLNIKINQINFQQLITVSDQNENFQNIQRIFSINAVNNEFDENRLDIQNMFQLQKLMEQMHSIAFNNKTNRSDQLLQKISATKLSFEINQEYQINCIFDGQQFIYVHCIIQSKINQQDISQIKSDMQNILFQKFSFKQSQQKQKQQNSLSYDNYKLNIINHNQEDIKNVKKQERILTFQTACQNQNSNCLVCEIQDQCKICKQQYYNYDGKCITDIQLINYSESAVTTIVCLANFLLLSSFTLSIALSCLKAKNLILLNTLFGLSKIFFLNLISVTSSNIKTSRLFEIFKYINPFKILKSTSWVNIPFKSSESQSQINYSFNENSAEGNIILSSSGAMLAIIYLFLTYKIIQLVVKKQNSILEAYKKYICGVFIQLLIISTQVMLIGVILQIVYSCISSQSLSNDSLFALKIVLVIVNSLIVVSILIFLYKQNNNQQIILDYQETISIQDINQNLIQSGCYSATWIQKNYNLSIIFKEVIVIPLLVVSLQSMYLAQLCSIFLVESIYLIVLAYLRPFKESSDNIINIINSIIWLIIYILKLCCLIQIDQIKFSNDSITYSSSQIIQTIKCIEITLVILCLLVLFNIQLAPIVKILNKRKICDSNIPLIKQIDPLRQLQISPFGFERQNPSMFKIREEKLNELKFLQSYKKYRANSRFSLGSIAGIPRISVSSLNPSPVISPYKQSQQSKSRGSEPLNSQFILNALNDTNLNGNSNMNNNQSSNTNFTVFDQSKQKNSILLIDPTQNKESEQKQQIIQINELKEEYNSNSNHNIFSINKNKIPKLQNNQIFSIQLSEIGSINENKSQSLQSSIDSSFLTSNSSDSEKKLQNLY</sequence>
<evidence type="ECO:0000256" key="1">
    <source>
        <dbReference type="SAM" id="MobiDB-lite"/>
    </source>
</evidence>
<keyword evidence="2" id="KW-1133">Transmembrane helix</keyword>
<dbReference type="RefSeq" id="XP_001032368.2">
    <property type="nucleotide sequence ID" value="XM_001032368.2"/>
</dbReference>
<feature type="transmembrane region" description="Helical" evidence="2">
    <location>
        <begin position="353"/>
        <end position="373"/>
    </location>
</feature>
<reference evidence="4" key="1">
    <citation type="journal article" date="2006" name="PLoS Biol.">
        <title>Macronuclear genome sequence of the ciliate Tetrahymena thermophila, a model eukaryote.</title>
        <authorList>
            <person name="Eisen J.A."/>
            <person name="Coyne R.S."/>
            <person name="Wu M."/>
            <person name="Wu D."/>
            <person name="Thiagarajan M."/>
            <person name="Wortman J.R."/>
            <person name="Badger J.H."/>
            <person name="Ren Q."/>
            <person name="Amedeo P."/>
            <person name="Jones K.M."/>
            <person name="Tallon L.J."/>
            <person name="Delcher A.L."/>
            <person name="Salzberg S.L."/>
            <person name="Silva J.C."/>
            <person name="Haas B.J."/>
            <person name="Majoros W.H."/>
            <person name="Farzad M."/>
            <person name="Carlton J.M."/>
            <person name="Smith R.K. Jr."/>
            <person name="Garg J."/>
            <person name="Pearlman R.E."/>
            <person name="Karrer K.M."/>
            <person name="Sun L."/>
            <person name="Manning G."/>
            <person name="Elde N.C."/>
            <person name="Turkewitz A.P."/>
            <person name="Asai D.J."/>
            <person name="Wilkes D.E."/>
            <person name="Wang Y."/>
            <person name="Cai H."/>
            <person name="Collins K."/>
            <person name="Stewart B.A."/>
            <person name="Lee S.R."/>
            <person name="Wilamowska K."/>
            <person name="Weinberg Z."/>
            <person name="Ruzzo W.L."/>
            <person name="Wloga D."/>
            <person name="Gaertig J."/>
            <person name="Frankel J."/>
            <person name="Tsao C.-C."/>
            <person name="Gorovsky M.A."/>
            <person name="Keeling P.J."/>
            <person name="Waller R.F."/>
            <person name="Patron N.J."/>
            <person name="Cherry J.M."/>
            <person name="Stover N.A."/>
            <person name="Krieger C.J."/>
            <person name="del Toro C."/>
            <person name="Ryder H.F."/>
            <person name="Williamson S.C."/>
            <person name="Barbeau R.A."/>
            <person name="Hamilton E.P."/>
            <person name="Orias E."/>
        </authorList>
    </citation>
    <scope>NUCLEOTIDE SEQUENCE [LARGE SCALE GENOMIC DNA]</scope>
    <source>
        <strain evidence="4">SB210</strain>
    </source>
</reference>
<organism evidence="3 4">
    <name type="scientific">Tetrahymena thermophila (strain SB210)</name>
    <dbReference type="NCBI Taxonomy" id="312017"/>
    <lineage>
        <taxon>Eukaryota</taxon>
        <taxon>Sar</taxon>
        <taxon>Alveolata</taxon>
        <taxon>Ciliophora</taxon>
        <taxon>Intramacronucleata</taxon>
        <taxon>Oligohymenophorea</taxon>
        <taxon>Hymenostomatida</taxon>
        <taxon>Tetrahymenina</taxon>
        <taxon>Tetrahymenidae</taxon>
        <taxon>Tetrahymena</taxon>
    </lineage>
</organism>
<dbReference type="InParanoid" id="Q22HJ6"/>
<proteinExistence type="predicted"/>
<keyword evidence="4" id="KW-1185">Reference proteome</keyword>
<evidence type="ECO:0000256" key="2">
    <source>
        <dbReference type="SAM" id="Phobius"/>
    </source>
</evidence>
<feature type="transmembrane region" description="Helical" evidence="2">
    <location>
        <begin position="504"/>
        <end position="528"/>
    </location>
</feature>
<dbReference type="HOGENOM" id="CLU_1357068_0_0_1"/>
<keyword evidence="2" id="KW-0472">Membrane</keyword>
<dbReference type="EMBL" id="GG662588">
    <property type="protein sequence ID" value="EAR84705.2"/>
    <property type="molecule type" value="Genomic_DNA"/>
</dbReference>
<feature type="transmembrane region" description="Helical" evidence="2">
    <location>
        <begin position="665"/>
        <end position="687"/>
    </location>
</feature>
<feature type="compositionally biased region" description="Basic and acidic residues" evidence="1">
    <location>
        <begin position="921"/>
        <end position="930"/>
    </location>
</feature>
<dbReference type="AlphaFoldDB" id="Q22HJ6"/>
<feature type="transmembrane region" description="Helical" evidence="2">
    <location>
        <begin position="466"/>
        <end position="492"/>
    </location>
</feature>
<protein>
    <submittedName>
        <fullName evidence="3">Transmembrane protein, putative</fullName>
    </submittedName>
</protein>
<dbReference type="KEGG" id="tet:TTHERM_00637070"/>
<name>Q22HJ6_TETTS</name>
<gene>
    <name evidence="3" type="ORF">TTHERM_00637070</name>
</gene>
<evidence type="ECO:0000313" key="3">
    <source>
        <dbReference type="EMBL" id="EAR84705.2"/>
    </source>
</evidence>
<feature type="transmembrane region" description="Helical" evidence="2">
    <location>
        <begin position="323"/>
        <end position="346"/>
    </location>
</feature>
<accession>Q22HJ6</accession>
<feature type="transmembrane region" description="Helical" evidence="2">
    <location>
        <begin position="624"/>
        <end position="645"/>
    </location>
</feature>